<evidence type="ECO:0000256" key="2">
    <source>
        <dbReference type="ARBA" id="ARBA00022801"/>
    </source>
</evidence>
<comment type="similarity">
    <text evidence="1">Belongs to the thioesterase PaaI family.</text>
</comment>
<proteinExistence type="inferred from homology"/>
<dbReference type="CDD" id="cd03443">
    <property type="entry name" value="PaaI_thioesterase"/>
    <property type="match status" value="1"/>
</dbReference>
<dbReference type="GO" id="GO:0047617">
    <property type="term" value="F:fatty acyl-CoA hydrolase activity"/>
    <property type="evidence" value="ECO:0007669"/>
    <property type="project" value="InterPro"/>
</dbReference>
<dbReference type="AlphaFoldDB" id="A0A2N7X3W2"/>
<reference evidence="4 5" key="1">
    <citation type="submission" date="2018-01" db="EMBL/GenBank/DDBJ databases">
        <title>Whole genome analyses suggest that Burkholderia sensu lato contains two further novel genera in the rhizoxinica-symbiotica group Mycetohabitans gen. nov., and Trinickia gen. nov.: implications for the evolution of diazotrophy and nodulation in the Burkholderiaceae.</title>
        <authorList>
            <person name="Estrada-de los Santos P."/>
            <person name="Palmer M."/>
            <person name="Chavez-Ramirez B."/>
            <person name="Beukes C."/>
            <person name="Steenkamp E.T."/>
            <person name="Hirsch A.M."/>
            <person name="Manyaka P."/>
            <person name="Maluk M."/>
            <person name="Lafos M."/>
            <person name="Crook M."/>
            <person name="Gross E."/>
            <person name="Simon M.F."/>
            <person name="Bueno dos Reis Junior F."/>
            <person name="Poole P.S."/>
            <person name="Venter S.N."/>
            <person name="James E.K."/>
        </authorList>
    </citation>
    <scope>NUCLEOTIDE SEQUENCE [LARGE SCALE GENOMIC DNA]</scope>
    <source>
        <strain evidence="4 5">JPY 581</strain>
    </source>
</reference>
<dbReference type="EMBL" id="PNYC01000007">
    <property type="protein sequence ID" value="PMS36304.1"/>
    <property type="molecule type" value="Genomic_DNA"/>
</dbReference>
<dbReference type="InterPro" id="IPR006683">
    <property type="entry name" value="Thioestr_dom"/>
</dbReference>
<protein>
    <submittedName>
        <fullName evidence="4">PaaI family thioesterase</fullName>
    </submittedName>
</protein>
<dbReference type="InterPro" id="IPR029069">
    <property type="entry name" value="HotDog_dom_sf"/>
</dbReference>
<evidence type="ECO:0000256" key="1">
    <source>
        <dbReference type="ARBA" id="ARBA00008324"/>
    </source>
</evidence>
<evidence type="ECO:0000313" key="4">
    <source>
        <dbReference type="EMBL" id="PMS36304.1"/>
    </source>
</evidence>
<dbReference type="InterPro" id="IPR039298">
    <property type="entry name" value="ACOT13"/>
</dbReference>
<gene>
    <name evidence="4" type="ORF">C0Z20_12510</name>
</gene>
<keyword evidence="2" id="KW-0378">Hydrolase</keyword>
<dbReference type="NCBIfam" id="TIGR00369">
    <property type="entry name" value="unchar_dom_1"/>
    <property type="match status" value="1"/>
</dbReference>
<feature type="domain" description="Thioesterase" evidence="3">
    <location>
        <begin position="60"/>
        <end position="132"/>
    </location>
</feature>
<dbReference type="SUPFAM" id="SSF54637">
    <property type="entry name" value="Thioesterase/thiol ester dehydrase-isomerase"/>
    <property type="match status" value="1"/>
</dbReference>
<dbReference type="PANTHER" id="PTHR21660:SF1">
    <property type="entry name" value="ACYL-COENZYME A THIOESTERASE 13"/>
    <property type="match status" value="1"/>
</dbReference>
<sequence>MTENADAKALPDAREIEARLRRAPFHDWLGLKVLSVGEGEIELAATWRDEWVVNPEKRYTHGGILAALVDLAADWALVSKTGRGVPTIDLRVDYHRAAFPGDLRVTGKVVRFGGQVSTAEAYVYDADGKLVASGRGTYASATPSAPPAASKA</sequence>
<dbReference type="RefSeq" id="WP_018443787.1">
    <property type="nucleotide sequence ID" value="NZ_KB890217.1"/>
</dbReference>
<dbReference type="PANTHER" id="PTHR21660">
    <property type="entry name" value="THIOESTERASE SUPERFAMILY MEMBER-RELATED"/>
    <property type="match status" value="1"/>
</dbReference>
<evidence type="ECO:0000313" key="5">
    <source>
        <dbReference type="Proteomes" id="UP000235777"/>
    </source>
</evidence>
<dbReference type="InterPro" id="IPR003736">
    <property type="entry name" value="PAAI_dom"/>
</dbReference>
<accession>A0A2N7X3W2</accession>
<dbReference type="Pfam" id="PF03061">
    <property type="entry name" value="4HBT"/>
    <property type="match status" value="1"/>
</dbReference>
<comment type="caution">
    <text evidence="4">The sequence shown here is derived from an EMBL/GenBank/DDBJ whole genome shotgun (WGS) entry which is preliminary data.</text>
</comment>
<name>A0A2N7X3W2_9BURK</name>
<evidence type="ECO:0000259" key="3">
    <source>
        <dbReference type="Pfam" id="PF03061"/>
    </source>
</evidence>
<dbReference type="Proteomes" id="UP000235777">
    <property type="component" value="Unassembled WGS sequence"/>
</dbReference>
<dbReference type="STRING" id="863227.GCA_000373005_05175"/>
<dbReference type="OrthoDB" id="9813158at2"/>
<dbReference type="Gene3D" id="3.10.129.10">
    <property type="entry name" value="Hotdog Thioesterase"/>
    <property type="match status" value="1"/>
</dbReference>
<organism evidence="4 5">
    <name type="scientific">Trinickia symbiotica</name>
    <dbReference type="NCBI Taxonomy" id="863227"/>
    <lineage>
        <taxon>Bacteria</taxon>
        <taxon>Pseudomonadati</taxon>
        <taxon>Pseudomonadota</taxon>
        <taxon>Betaproteobacteria</taxon>
        <taxon>Burkholderiales</taxon>
        <taxon>Burkholderiaceae</taxon>
        <taxon>Trinickia</taxon>
    </lineage>
</organism>
<keyword evidence="5" id="KW-1185">Reference proteome</keyword>